<dbReference type="Proteomes" id="UP000029738">
    <property type="component" value="Unassembled WGS sequence"/>
</dbReference>
<accession>A0A0C1R4L0</accession>
<sequence length="447" mass="51826">MNSESEFICEEALKFVNQIISIKIDKNLSNLEEEVFRGSWEDRDYKEIAEMLGYSTGRITEVGSQLWSKVSEALGEPVSKKTFRQPLRKEWEKQHQNRTTLPLIESQSALESMVQDFAFYVERPPIEERCYSEILKPGCLLRIKAPWQTGKTELMSRIMHYAEQKGYQTVVLNLRDATKEDFSNLDKFLQWFCTIIADRFELTVSVEEHWGKSIGNSKIKCRSYFEKYLLPSDSPLALALDEVDRIFPYREIASEFLGMLRTWHEDAKTRQLWRQLRQVVLHSEIYTEVDINQSPFNAGYEMTLTDFNENQVLSLAQRYGLNWDTAKVTQLMAVVGGHPYLVSEALRHIAQQDATLSEVLQTSHTAWGIYSRHLEQHGRNLQSNSELASAFQKIVQANSGVEFNAELNQSMAVKLNDLGLVKLSSNSAMPRYELYRQYFRDRLLNNL</sequence>
<dbReference type="InterPro" id="IPR058651">
    <property type="entry name" value="HTH_VMAP-M9"/>
</dbReference>
<feature type="domain" description="vWA-MoxR associated protein N-terminal HTH" evidence="1">
    <location>
        <begin position="9"/>
        <end position="89"/>
    </location>
</feature>
<dbReference type="Pfam" id="PF26355">
    <property type="entry name" value="HTH_VMAP-M9"/>
    <property type="match status" value="1"/>
</dbReference>
<dbReference type="STRING" id="1479485.DA73_0219630"/>
<dbReference type="EMBL" id="JHEG04000001">
    <property type="protein sequence ID" value="KAF3886717.1"/>
    <property type="molecule type" value="Genomic_DNA"/>
</dbReference>
<dbReference type="Gene3D" id="3.40.50.300">
    <property type="entry name" value="P-loop containing nucleotide triphosphate hydrolases"/>
    <property type="match status" value="1"/>
</dbReference>
<keyword evidence="4" id="KW-1185">Reference proteome</keyword>
<dbReference type="AlphaFoldDB" id="A0A0C1R4L0"/>
<evidence type="ECO:0000313" key="3">
    <source>
        <dbReference type="EMBL" id="KIE10713.1"/>
    </source>
</evidence>
<evidence type="ECO:0000313" key="2">
    <source>
        <dbReference type="EMBL" id="KAF3886717.1"/>
    </source>
</evidence>
<dbReference type="InterPro" id="IPR027417">
    <property type="entry name" value="P-loop_NTPase"/>
</dbReference>
<organism evidence="3">
    <name type="scientific">Tolypothrix bouteillei VB521301</name>
    <dbReference type="NCBI Taxonomy" id="1479485"/>
    <lineage>
        <taxon>Bacteria</taxon>
        <taxon>Bacillati</taxon>
        <taxon>Cyanobacteriota</taxon>
        <taxon>Cyanophyceae</taxon>
        <taxon>Nostocales</taxon>
        <taxon>Tolypothrichaceae</taxon>
        <taxon>Tolypothrix</taxon>
    </lineage>
</organism>
<comment type="caution">
    <text evidence="3">The sequence shown here is derived from an EMBL/GenBank/DDBJ whole genome shotgun (WGS) entry which is preliminary data.</text>
</comment>
<protein>
    <recommendedName>
        <fullName evidence="1">vWA-MoxR associated protein N-terminal HTH domain-containing protein</fullName>
    </recommendedName>
</protein>
<dbReference type="OrthoDB" id="5522963at2"/>
<evidence type="ECO:0000313" key="4">
    <source>
        <dbReference type="Proteomes" id="UP000029738"/>
    </source>
</evidence>
<dbReference type="Pfam" id="PF14516">
    <property type="entry name" value="AAA_35"/>
    <property type="match status" value="1"/>
</dbReference>
<name>A0A0C1R4L0_9CYAN</name>
<evidence type="ECO:0000259" key="1">
    <source>
        <dbReference type="Pfam" id="PF26355"/>
    </source>
</evidence>
<reference evidence="3" key="1">
    <citation type="journal article" date="2015" name="Genome Announc.">
        <title>Draft Genome Sequence of Tolypothrix boutellei Strain VB521301.</title>
        <authorList>
            <person name="Chandrababunaidu M.M."/>
            <person name="Singh D."/>
            <person name="Sen D."/>
            <person name="Bhan S."/>
            <person name="Das S."/>
            <person name="Gupta A."/>
            <person name="Adhikary S.P."/>
            <person name="Tripathy S."/>
        </authorList>
    </citation>
    <scope>NUCLEOTIDE SEQUENCE</scope>
    <source>
        <strain evidence="3">VB521301</strain>
    </source>
</reference>
<reference evidence="2" key="2">
    <citation type="submission" date="2019-11" db="EMBL/GenBank/DDBJ databases">
        <title>Improved Assembly of Tolypothrix boutellei genome.</title>
        <authorList>
            <person name="Sarangi A.N."/>
            <person name="Mukherjee M."/>
            <person name="Ghosh S."/>
            <person name="Singh D."/>
            <person name="Das A."/>
            <person name="Kant S."/>
            <person name="Prusty A."/>
            <person name="Tripathy S."/>
        </authorList>
    </citation>
    <scope>NUCLEOTIDE SEQUENCE</scope>
    <source>
        <strain evidence="2">VB521301</strain>
    </source>
</reference>
<dbReference type="EMBL" id="JHEG02000048">
    <property type="protein sequence ID" value="KIE10713.1"/>
    <property type="molecule type" value="Genomic_DNA"/>
</dbReference>
<proteinExistence type="predicted"/>
<dbReference type="RefSeq" id="WP_038077410.1">
    <property type="nucleotide sequence ID" value="NZ_JHEG04000001.1"/>
</dbReference>
<dbReference type="SUPFAM" id="SSF52540">
    <property type="entry name" value="P-loop containing nucleoside triphosphate hydrolases"/>
    <property type="match status" value="1"/>
</dbReference>
<gene>
    <name evidence="3" type="ORF">DA73_0219630</name>
    <name evidence="2" type="ORF">DA73_0400015440</name>
</gene>